<dbReference type="AlphaFoldDB" id="A0A1H9U5E9"/>
<reference evidence="1 4" key="2">
    <citation type="submission" date="2017-09" db="EMBL/GenBank/DDBJ databases">
        <title>High-quality draft genome sequence of Butyrivibrio fibrisolvens INBov1, isolated from cow rumen.</title>
        <authorList>
            <person name="Rodriguez Hernaez J."/>
            <person name="Rivarola M."/>
            <person name="Paniego N."/>
            <person name="Cravero S."/>
            <person name="Ceron Cucchi M."/>
            <person name="Martinez M.C."/>
        </authorList>
    </citation>
    <scope>NUCLEOTIDE SEQUENCE [LARGE SCALE GENOMIC DNA]</scope>
    <source>
        <strain evidence="1 4">INBov1</strain>
    </source>
</reference>
<sequence length="119" mass="13546">MLFSDIAMKINQRIENGEEITVDLDLDDGRKVTCATMIILTVSEKDYIVLLPLDKNGQNTDGNVWFYRYINNGSDDAELGYISDDAEYEKVSEAFDEYLDEAEFDELVDLDDNGEAIRS</sequence>
<dbReference type="Pfam" id="PF06949">
    <property type="entry name" value="DUF1292"/>
    <property type="match status" value="1"/>
</dbReference>
<dbReference type="EMBL" id="FOGJ01000017">
    <property type="protein sequence ID" value="SES04599.1"/>
    <property type="molecule type" value="Genomic_DNA"/>
</dbReference>
<evidence type="ECO:0000313" key="1">
    <source>
        <dbReference type="EMBL" id="PWT28404.1"/>
    </source>
</evidence>
<organism evidence="2 3">
    <name type="scientific">Butyrivibrio fibrisolvens</name>
    <dbReference type="NCBI Taxonomy" id="831"/>
    <lineage>
        <taxon>Bacteria</taxon>
        <taxon>Bacillati</taxon>
        <taxon>Bacillota</taxon>
        <taxon>Clostridia</taxon>
        <taxon>Lachnospirales</taxon>
        <taxon>Lachnospiraceae</taxon>
        <taxon>Butyrivibrio</taxon>
    </lineage>
</organism>
<accession>A0A1H9U5E9</accession>
<name>A0A1H9U5E9_BUTFI</name>
<reference evidence="2 3" key="1">
    <citation type="submission" date="2016-10" db="EMBL/GenBank/DDBJ databases">
        <authorList>
            <person name="de Groot N.N."/>
        </authorList>
    </citation>
    <scope>NUCLEOTIDE SEQUENCE [LARGE SCALE GENOMIC DNA]</scope>
    <source>
        <strain evidence="2 3">AR40</strain>
    </source>
</reference>
<proteinExistence type="predicted"/>
<evidence type="ECO:0000313" key="2">
    <source>
        <dbReference type="EMBL" id="SES04599.1"/>
    </source>
</evidence>
<dbReference type="eggNOG" id="ENOG5032YNK">
    <property type="taxonomic scope" value="Bacteria"/>
</dbReference>
<evidence type="ECO:0000313" key="4">
    <source>
        <dbReference type="Proteomes" id="UP000245488"/>
    </source>
</evidence>
<evidence type="ECO:0000313" key="3">
    <source>
        <dbReference type="Proteomes" id="UP000182584"/>
    </source>
</evidence>
<dbReference type="Proteomes" id="UP000245488">
    <property type="component" value="Chromosome"/>
</dbReference>
<dbReference type="RefSeq" id="WP_051211805.1">
    <property type="nucleotide sequence ID" value="NZ_CM009896.1"/>
</dbReference>
<dbReference type="EMBL" id="NXNG01000001">
    <property type="protein sequence ID" value="PWT28404.1"/>
    <property type="molecule type" value="Genomic_DNA"/>
</dbReference>
<dbReference type="Proteomes" id="UP000182584">
    <property type="component" value="Unassembled WGS sequence"/>
</dbReference>
<dbReference type="InterPro" id="IPR009711">
    <property type="entry name" value="UPF0473"/>
</dbReference>
<keyword evidence="4" id="KW-1185">Reference proteome</keyword>
<dbReference type="OrthoDB" id="9796509at2"/>
<protein>
    <submittedName>
        <fullName evidence="1">DUF1292 domain-containing protein</fullName>
    </submittedName>
</protein>
<gene>
    <name evidence="1" type="ORF">CPT75_15405</name>
    <name evidence="2" type="ORF">SAMN04487884_11753</name>
</gene>